<protein>
    <submittedName>
        <fullName evidence="2">Uncharacterized protein</fullName>
    </submittedName>
</protein>
<organism evidence="2 3">
    <name type="scientific">Paxillus rubicundulus Ve08.2h10</name>
    <dbReference type="NCBI Taxonomy" id="930991"/>
    <lineage>
        <taxon>Eukaryota</taxon>
        <taxon>Fungi</taxon>
        <taxon>Dikarya</taxon>
        <taxon>Basidiomycota</taxon>
        <taxon>Agaricomycotina</taxon>
        <taxon>Agaricomycetes</taxon>
        <taxon>Agaricomycetidae</taxon>
        <taxon>Boletales</taxon>
        <taxon>Paxilineae</taxon>
        <taxon>Paxillaceae</taxon>
        <taxon>Paxillus</taxon>
    </lineage>
</organism>
<evidence type="ECO:0000313" key="2">
    <source>
        <dbReference type="EMBL" id="KIK78008.1"/>
    </source>
</evidence>
<accession>A0A0D0CRM7</accession>
<dbReference type="HOGENOM" id="CLU_040073_5_1_1"/>
<dbReference type="Proteomes" id="UP000054538">
    <property type="component" value="Unassembled WGS sequence"/>
</dbReference>
<sequence length="87" mass="9427">MSHSHPKSGFLTLEAEDGGKPAPSPFHLHMHQQPHPGVEMEDDASGEGFSDDAGPPLHIPPPFTELVPPIESLSSESDMELEDDDME</sequence>
<feature type="region of interest" description="Disordered" evidence="1">
    <location>
        <begin position="1"/>
        <end position="87"/>
    </location>
</feature>
<dbReference type="EMBL" id="KN826746">
    <property type="protein sequence ID" value="KIK78008.1"/>
    <property type="molecule type" value="Genomic_DNA"/>
</dbReference>
<evidence type="ECO:0000313" key="3">
    <source>
        <dbReference type="Proteomes" id="UP000054538"/>
    </source>
</evidence>
<dbReference type="AlphaFoldDB" id="A0A0D0CRM7"/>
<keyword evidence="3" id="KW-1185">Reference proteome</keyword>
<reference evidence="3" key="2">
    <citation type="submission" date="2015-01" db="EMBL/GenBank/DDBJ databases">
        <title>Evolutionary Origins and Diversification of the Mycorrhizal Mutualists.</title>
        <authorList>
            <consortium name="DOE Joint Genome Institute"/>
            <consortium name="Mycorrhizal Genomics Consortium"/>
            <person name="Kohler A."/>
            <person name="Kuo A."/>
            <person name="Nagy L.G."/>
            <person name="Floudas D."/>
            <person name="Copeland A."/>
            <person name="Barry K.W."/>
            <person name="Cichocki N."/>
            <person name="Veneault-Fourrey C."/>
            <person name="LaButti K."/>
            <person name="Lindquist E.A."/>
            <person name="Lipzen A."/>
            <person name="Lundell T."/>
            <person name="Morin E."/>
            <person name="Murat C."/>
            <person name="Riley R."/>
            <person name="Ohm R."/>
            <person name="Sun H."/>
            <person name="Tunlid A."/>
            <person name="Henrissat B."/>
            <person name="Grigoriev I.V."/>
            <person name="Hibbett D.S."/>
            <person name="Martin F."/>
        </authorList>
    </citation>
    <scope>NUCLEOTIDE SEQUENCE [LARGE SCALE GENOMIC DNA]</scope>
    <source>
        <strain evidence="3">Ve08.2h10</strain>
    </source>
</reference>
<reference evidence="2 3" key="1">
    <citation type="submission" date="2014-04" db="EMBL/GenBank/DDBJ databases">
        <authorList>
            <consortium name="DOE Joint Genome Institute"/>
            <person name="Kuo A."/>
            <person name="Kohler A."/>
            <person name="Jargeat P."/>
            <person name="Nagy L.G."/>
            <person name="Floudas D."/>
            <person name="Copeland A."/>
            <person name="Barry K.W."/>
            <person name="Cichocki N."/>
            <person name="Veneault-Fourrey C."/>
            <person name="LaButti K."/>
            <person name="Lindquist E.A."/>
            <person name="Lipzen A."/>
            <person name="Lundell T."/>
            <person name="Morin E."/>
            <person name="Murat C."/>
            <person name="Sun H."/>
            <person name="Tunlid A."/>
            <person name="Henrissat B."/>
            <person name="Grigoriev I.V."/>
            <person name="Hibbett D.S."/>
            <person name="Martin F."/>
            <person name="Nordberg H.P."/>
            <person name="Cantor M.N."/>
            <person name="Hua S.X."/>
        </authorList>
    </citation>
    <scope>NUCLEOTIDE SEQUENCE [LARGE SCALE GENOMIC DNA]</scope>
    <source>
        <strain evidence="2 3">Ve08.2h10</strain>
    </source>
</reference>
<feature type="compositionally biased region" description="Acidic residues" evidence="1">
    <location>
        <begin position="77"/>
        <end position="87"/>
    </location>
</feature>
<dbReference type="InParanoid" id="A0A0D0CRM7"/>
<evidence type="ECO:0000256" key="1">
    <source>
        <dbReference type="SAM" id="MobiDB-lite"/>
    </source>
</evidence>
<proteinExistence type="predicted"/>
<gene>
    <name evidence="2" type="ORF">PAXRUDRAFT_17122</name>
</gene>
<name>A0A0D0CRM7_9AGAM</name>